<name>A0AAE1L5H4_PETCI</name>
<feature type="repeat" description="ANK" evidence="12">
    <location>
        <begin position="490"/>
        <end position="522"/>
    </location>
</feature>
<evidence type="ECO:0000256" key="14">
    <source>
        <dbReference type="SAM" id="Phobius"/>
    </source>
</evidence>
<evidence type="ECO:0000256" key="1">
    <source>
        <dbReference type="ARBA" id="ARBA00004141"/>
    </source>
</evidence>
<dbReference type="SUPFAM" id="SSF48403">
    <property type="entry name" value="Ankyrin repeat"/>
    <property type="match status" value="3"/>
</dbReference>
<dbReference type="GO" id="GO:0005216">
    <property type="term" value="F:monoatomic ion channel activity"/>
    <property type="evidence" value="ECO:0007669"/>
    <property type="project" value="InterPro"/>
</dbReference>
<dbReference type="EMBL" id="JAWQEG010000166">
    <property type="protein sequence ID" value="KAK3893875.1"/>
    <property type="molecule type" value="Genomic_DNA"/>
</dbReference>
<evidence type="ECO:0000256" key="13">
    <source>
        <dbReference type="SAM" id="Coils"/>
    </source>
</evidence>
<evidence type="ECO:0000256" key="12">
    <source>
        <dbReference type="PROSITE-ProRule" id="PRU00023"/>
    </source>
</evidence>
<feature type="repeat" description="ANK" evidence="12">
    <location>
        <begin position="215"/>
        <end position="247"/>
    </location>
</feature>
<dbReference type="SMART" id="SM00248">
    <property type="entry name" value="ANK"/>
    <property type="match status" value="16"/>
</dbReference>
<keyword evidence="2" id="KW-0813">Transport</keyword>
<feature type="transmembrane region" description="Helical" evidence="14">
    <location>
        <begin position="894"/>
        <end position="927"/>
    </location>
</feature>
<evidence type="ECO:0000256" key="2">
    <source>
        <dbReference type="ARBA" id="ARBA00022448"/>
    </source>
</evidence>
<reference evidence="16" key="1">
    <citation type="submission" date="2023-10" db="EMBL/GenBank/DDBJ databases">
        <title>Genome assemblies of two species of porcelain crab, Petrolisthes cinctipes and Petrolisthes manimaculis (Anomura: Porcellanidae).</title>
        <authorList>
            <person name="Angst P."/>
        </authorList>
    </citation>
    <scope>NUCLEOTIDE SEQUENCE</scope>
    <source>
        <strain evidence="16">PB745_01</strain>
        <tissue evidence="16">Gill</tissue>
    </source>
</reference>
<evidence type="ECO:0000256" key="4">
    <source>
        <dbReference type="ARBA" id="ARBA00022692"/>
    </source>
</evidence>
<keyword evidence="4 14" id="KW-0812">Transmembrane</keyword>
<keyword evidence="7 12" id="KW-0040">ANK repeat</keyword>
<dbReference type="GO" id="GO:0034703">
    <property type="term" value="C:cation channel complex"/>
    <property type="evidence" value="ECO:0007669"/>
    <property type="project" value="UniProtKB-ARBA"/>
</dbReference>
<keyword evidence="10" id="KW-0325">Glycoprotein</keyword>
<feature type="repeat" description="ANK" evidence="12">
    <location>
        <begin position="182"/>
        <end position="214"/>
    </location>
</feature>
<feature type="repeat" description="ANK" evidence="12">
    <location>
        <begin position="423"/>
        <end position="455"/>
    </location>
</feature>
<evidence type="ECO:0000313" key="17">
    <source>
        <dbReference type="Proteomes" id="UP001286313"/>
    </source>
</evidence>
<feature type="repeat" description="ANK" evidence="12">
    <location>
        <begin position="288"/>
        <end position="320"/>
    </location>
</feature>
<dbReference type="InterPro" id="IPR005821">
    <property type="entry name" value="Ion_trans_dom"/>
</dbReference>
<dbReference type="Pfam" id="PF12796">
    <property type="entry name" value="Ank_2"/>
    <property type="match status" value="5"/>
</dbReference>
<dbReference type="InterPro" id="IPR036770">
    <property type="entry name" value="Ankyrin_rpt-contain_sf"/>
</dbReference>
<protein>
    <recommendedName>
        <fullName evidence="15">Ion transport domain-containing protein</fullName>
    </recommendedName>
</protein>
<comment type="subcellular location">
    <subcellularLocation>
        <location evidence="1">Membrane</location>
        <topology evidence="1">Multi-pass membrane protein</topology>
    </subcellularLocation>
</comment>
<dbReference type="InterPro" id="IPR002110">
    <property type="entry name" value="Ankyrin_rpt"/>
</dbReference>
<evidence type="ECO:0000256" key="10">
    <source>
        <dbReference type="ARBA" id="ARBA00023180"/>
    </source>
</evidence>
<dbReference type="PROSITE" id="PS50088">
    <property type="entry name" value="ANK_REPEAT"/>
    <property type="match status" value="10"/>
</dbReference>
<dbReference type="AlphaFoldDB" id="A0AAE1L5H4"/>
<feature type="repeat" description="ANK" evidence="12">
    <location>
        <begin position="523"/>
        <end position="555"/>
    </location>
</feature>
<feature type="domain" description="Ion transport" evidence="15">
    <location>
        <begin position="776"/>
        <end position="1007"/>
    </location>
</feature>
<evidence type="ECO:0000256" key="7">
    <source>
        <dbReference type="ARBA" id="ARBA00023043"/>
    </source>
</evidence>
<evidence type="ECO:0000256" key="6">
    <source>
        <dbReference type="ARBA" id="ARBA00022989"/>
    </source>
</evidence>
<feature type="transmembrane region" description="Helical" evidence="14">
    <location>
        <begin position="836"/>
        <end position="856"/>
    </location>
</feature>
<sequence length="1115" mass="123828">MVSLLSENFRVQSDLTHSLHQLAELGNTKGLEYKLKEGESVNKLDGEQLAALHHAVRLNQSEAATLLLQHQAVVDIRGPDHRTPLHYAARCRTKLREATSDTQLVVDLESGMQLEQVPGKEDDGNGEVVSMVELLTSYGAEVNARDKYGQTPLHFAAMTGNIGAAAVLVVDCGASVEIEDNQQMTPLIVASTYGYLDMVELFLKAKANPRHVDSSKQTALHRAARGGHLAVVEVLLAASVEGKQFDTFLNAQDNKRKSALYHACNSAHLQVVRVLVDGGADVNTETVNLATPLHAAASVGNTDIISLLLKQGAKVDTVDLYQRTPLIYAAAGNHTSAMKLLVRCGATREHSDLNHNTALLTAALSGHSAAIQALLALGADVDAGDRLHKSALYLCAEHGKLETLKVLLQHRKCRHLLNAKDCYGFPPLHAAVLAGHLDVVRALIKAGAALDTSNEEQDTILHLAAKKGYTSLVAYIISNCPTLLNAENEDLDTPLHLACKLGHEGAVQELLEGSCDVTTTNSSSSTPLHLAAISGQLKICQMLLDADAPLDMFNKAHKTAVMESAMAGQVEVTRLLLERGASLTTLDTNSSHNALQLAILAGHRDVAREIVESSRWEAALRHATDDMGRRITPFRMLVERFPDVAEVVLDRCAEVIKPASSIPQQELLVEFLDDTYQIKQQSSDETSNPYDNTGHLKDLARPYTTSARMLKKNHPLMLMVEHKRTTLLAHRVCVSLIKHKWAKFGRLVYYLNLVIYIAFLVSLSTYVLSARTLNWIKPNGSEDYQLNMRDAFTCHEVNWDVWYGEVLLEACKWLVVSVAILEILKEIAQIYQAWTAYLSVENLVEWCCYVCAVLFVSDTHQCPLKEEWQWQVGAMAVFLAWLNLLLYIRVFNFFGIYVIMFTEILTTFISFFVVFFFFIIAFAFSFYTVLSKEYSFRTPAHSLLRTSVMMIGEINYSDVFDKEGAPLEYPEVTYVLLVAFLVFMSILIMNLLVGLAVDDIKAVQEQAMLQKLAMQTQLVLETEMVVPEMVRRRCYVRKLTTGTTRAPGLLSWVANTFAFHQEREMSEVELLRKEVRQLKASIDDLREVKSTLASLMEHLLSSSSETNSRLNSDGH</sequence>
<dbReference type="PRINTS" id="PR01415">
    <property type="entry name" value="ANKYRIN"/>
</dbReference>
<feature type="repeat" description="ANK" evidence="12">
    <location>
        <begin position="148"/>
        <end position="181"/>
    </location>
</feature>
<evidence type="ECO:0000256" key="9">
    <source>
        <dbReference type="ARBA" id="ARBA00023136"/>
    </source>
</evidence>
<feature type="coiled-coil region" evidence="13">
    <location>
        <begin position="1061"/>
        <end position="1088"/>
    </location>
</feature>
<feature type="repeat" description="ANK" evidence="12">
    <location>
        <begin position="556"/>
        <end position="588"/>
    </location>
</feature>
<dbReference type="Proteomes" id="UP001286313">
    <property type="component" value="Unassembled WGS sequence"/>
</dbReference>
<evidence type="ECO:0000256" key="5">
    <source>
        <dbReference type="ARBA" id="ARBA00022737"/>
    </source>
</evidence>
<evidence type="ECO:0000313" key="16">
    <source>
        <dbReference type="EMBL" id="KAK3893875.1"/>
    </source>
</evidence>
<comment type="caution">
    <text evidence="16">The sequence shown here is derived from an EMBL/GenBank/DDBJ whole genome shotgun (WGS) entry which is preliminary data.</text>
</comment>
<keyword evidence="9 14" id="KW-0472">Membrane</keyword>
<dbReference type="PANTHER" id="PTHR47143:SF1">
    <property type="entry name" value="ION_TRANS DOMAIN-CONTAINING PROTEIN"/>
    <property type="match status" value="1"/>
</dbReference>
<evidence type="ECO:0000256" key="3">
    <source>
        <dbReference type="ARBA" id="ARBA00022606"/>
    </source>
</evidence>
<dbReference type="Gene3D" id="1.25.40.20">
    <property type="entry name" value="Ankyrin repeat-containing domain"/>
    <property type="match status" value="5"/>
</dbReference>
<accession>A0AAE1L5H4</accession>
<keyword evidence="13" id="KW-0175">Coiled coil</keyword>
<feature type="transmembrane region" description="Helical" evidence="14">
    <location>
        <begin position="974"/>
        <end position="997"/>
    </location>
</feature>
<feature type="repeat" description="ANK" evidence="12">
    <location>
        <begin position="255"/>
        <end position="287"/>
    </location>
</feature>
<evidence type="ECO:0000256" key="8">
    <source>
        <dbReference type="ARBA" id="ARBA00023065"/>
    </source>
</evidence>
<dbReference type="InterPro" id="IPR052076">
    <property type="entry name" value="TRP_cation_channel"/>
</dbReference>
<evidence type="ECO:0000259" key="15">
    <source>
        <dbReference type="Pfam" id="PF00520"/>
    </source>
</evidence>
<keyword evidence="3" id="KW-0716">Sensory transduction</keyword>
<feature type="repeat" description="ANK" evidence="12">
    <location>
        <begin position="354"/>
        <end position="386"/>
    </location>
</feature>
<keyword evidence="6 14" id="KW-1133">Transmembrane helix</keyword>
<keyword evidence="11" id="KW-0407">Ion channel</keyword>
<dbReference type="Pfam" id="PF00520">
    <property type="entry name" value="Ion_trans"/>
    <property type="match status" value="1"/>
</dbReference>
<keyword evidence="8" id="KW-0406">Ion transport</keyword>
<dbReference type="PANTHER" id="PTHR47143">
    <property type="entry name" value="TRANSIENT RECEPTOR POTENTIAL CATION CHANNEL PROTEIN PAINLESS"/>
    <property type="match status" value="1"/>
</dbReference>
<gene>
    <name evidence="16" type="ORF">Pcinc_002317</name>
</gene>
<keyword evidence="5" id="KW-0677">Repeat</keyword>
<proteinExistence type="predicted"/>
<feature type="transmembrane region" description="Helical" evidence="14">
    <location>
        <begin position="747"/>
        <end position="768"/>
    </location>
</feature>
<keyword evidence="17" id="KW-1185">Reference proteome</keyword>
<evidence type="ECO:0000256" key="11">
    <source>
        <dbReference type="ARBA" id="ARBA00023303"/>
    </source>
</evidence>
<dbReference type="PROSITE" id="PS50297">
    <property type="entry name" value="ANK_REP_REGION"/>
    <property type="match status" value="8"/>
</dbReference>
<dbReference type="Pfam" id="PF00023">
    <property type="entry name" value="Ank"/>
    <property type="match status" value="2"/>
</dbReference>
<organism evidence="16 17">
    <name type="scientific">Petrolisthes cinctipes</name>
    <name type="common">Flat porcelain crab</name>
    <dbReference type="NCBI Taxonomy" id="88211"/>
    <lineage>
        <taxon>Eukaryota</taxon>
        <taxon>Metazoa</taxon>
        <taxon>Ecdysozoa</taxon>
        <taxon>Arthropoda</taxon>
        <taxon>Crustacea</taxon>
        <taxon>Multicrustacea</taxon>
        <taxon>Malacostraca</taxon>
        <taxon>Eumalacostraca</taxon>
        <taxon>Eucarida</taxon>
        <taxon>Decapoda</taxon>
        <taxon>Pleocyemata</taxon>
        <taxon>Anomura</taxon>
        <taxon>Galatheoidea</taxon>
        <taxon>Porcellanidae</taxon>
        <taxon>Petrolisthes</taxon>
    </lineage>
</organism>